<dbReference type="GO" id="GO:1990429">
    <property type="term" value="C:peroxisomal importomer complex"/>
    <property type="evidence" value="ECO:0007669"/>
    <property type="project" value="TreeGrafter"/>
</dbReference>
<evidence type="ECO:0000256" key="2">
    <source>
        <dbReference type="ARBA" id="ARBA00022443"/>
    </source>
</evidence>
<protein>
    <recommendedName>
        <fullName evidence="11">Peroxisomal membrane protein PEX13</fullName>
    </recommendedName>
    <alternativeName>
        <fullName evidence="10">Peroxin-13</fullName>
    </alternativeName>
</protein>
<evidence type="ECO:0000313" key="17">
    <source>
        <dbReference type="Proteomes" id="UP000650833"/>
    </source>
</evidence>
<sequence length="421" mass="44895">MPSPPKPWEVNNRAEASTPVISQSVTQPMTETTATSSIPTVPNRPSATGTMSTMGSSMGMAGIGTSYGSGYGTSYGMGGGHGNSYGSSYGTGGYGSSYSSPYSRMGMGSYGGGYGGGLGSGYGSYGSYGGMNSYNRFGSGGYNRFGGGMYGPEGGQDEFGLTQRMETSTRATFDVIESIVGAFGGFAQMLDSTYMATHSSFMAMVGVAEQTGNLRHYLGGIFSIFALIRWVKRLLYRLTGRTPPPELYGPTEDQANAEGAQLLTAEGEEVGALQITENGEVLNTTTTANSTETTTQSGGQQQQVTRVSRKRPIIIFLALVTGLPYLMYKLIQKSNEYNRLKQQRMMIPQYGGPPPESARVMHDFIAENPVELTIRRGEIIHVLSKVDPATGGPCDWWQGRTANGTIGIFPANYVQIENPGY</sequence>
<dbReference type="GO" id="GO:0016560">
    <property type="term" value="P:protein import into peroxisome matrix, docking"/>
    <property type="evidence" value="ECO:0007669"/>
    <property type="project" value="InterPro"/>
</dbReference>
<dbReference type="Pfam" id="PF04088">
    <property type="entry name" value="Peroxin-13_N"/>
    <property type="match status" value="1"/>
</dbReference>
<organism evidence="16 17">
    <name type="scientific">Mucor plumbeus</name>
    <dbReference type="NCBI Taxonomy" id="97098"/>
    <lineage>
        <taxon>Eukaryota</taxon>
        <taxon>Fungi</taxon>
        <taxon>Fungi incertae sedis</taxon>
        <taxon>Mucoromycota</taxon>
        <taxon>Mucoromycotina</taxon>
        <taxon>Mucoromycetes</taxon>
        <taxon>Mucorales</taxon>
        <taxon>Mucorineae</taxon>
        <taxon>Mucoraceae</taxon>
        <taxon>Mucor</taxon>
    </lineage>
</organism>
<evidence type="ECO:0000256" key="6">
    <source>
        <dbReference type="ARBA" id="ARBA00022989"/>
    </source>
</evidence>
<evidence type="ECO:0000313" key="16">
    <source>
        <dbReference type="EMBL" id="KAG2190692.1"/>
    </source>
</evidence>
<keyword evidence="7" id="KW-0811">Translocation</keyword>
<dbReference type="OrthoDB" id="10037838at2759"/>
<accession>A0A8H7QDZ4</accession>
<dbReference type="InterPro" id="IPR001452">
    <property type="entry name" value="SH3_domain"/>
</dbReference>
<evidence type="ECO:0000256" key="9">
    <source>
        <dbReference type="ARBA" id="ARBA00023140"/>
    </source>
</evidence>
<dbReference type="PROSITE" id="PS50002">
    <property type="entry name" value="SH3"/>
    <property type="match status" value="1"/>
</dbReference>
<keyword evidence="8" id="KW-0472">Membrane</keyword>
<feature type="region of interest" description="Disordered" evidence="14">
    <location>
        <begin position="1"/>
        <end position="54"/>
    </location>
</feature>
<dbReference type="InterPro" id="IPR035463">
    <property type="entry name" value="Pex13"/>
</dbReference>
<keyword evidence="17" id="KW-1185">Reference proteome</keyword>
<evidence type="ECO:0000256" key="14">
    <source>
        <dbReference type="SAM" id="MobiDB-lite"/>
    </source>
</evidence>
<feature type="domain" description="SH3" evidence="15">
    <location>
        <begin position="353"/>
        <end position="419"/>
    </location>
</feature>
<dbReference type="Gene3D" id="2.30.30.40">
    <property type="entry name" value="SH3 Domains"/>
    <property type="match status" value="1"/>
</dbReference>
<evidence type="ECO:0000259" key="15">
    <source>
        <dbReference type="PROSITE" id="PS50002"/>
    </source>
</evidence>
<keyword evidence="9" id="KW-0576">Peroxisome</keyword>
<evidence type="ECO:0000256" key="3">
    <source>
        <dbReference type="ARBA" id="ARBA00022448"/>
    </source>
</evidence>
<evidence type="ECO:0000256" key="13">
    <source>
        <dbReference type="PROSITE-ProRule" id="PRU00192"/>
    </source>
</evidence>
<dbReference type="Proteomes" id="UP000650833">
    <property type="component" value="Unassembled WGS sequence"/>
</dbReference>
<dbReference type="PANTHER" id="PTHR19332:SF1">
    <property type="entry name" value="PEROXISOMAL MEMBRANE PROTEIN PEX13"/>
    <property type="match status" value="1"/>
</dbReference>
<keyword evidence="3" id="KW-0813">Transport</keyword>
<keyword evidence="5" id="KW-0653">Protein transport</keyword>
<evidence type="ECO:0000256" key="12">
    <source>
        <dbReference type="ARBA" id="ARBA00046271"/>
    </source>
</evidence>
<evidence type="ECO:0000256" key="7">
    <source>
        <dbReference type="ARBA" id="ARBA00023010"/>
    </source>
</evidence>
<dbReference type="InterPro" id="IPR036028">
    <property type="entry name" value="SH3-like_dom_sf"/>
</dbReference>
<keyword evidence="2 13" id="KW-0728">SH3 domain</keyword>
<comment type="similarity">
    <text evidence="1">Belongs to the peroxin-13 family.</text>
</comment>
<dbReference type="SMART" id="SM00326">
    <property type="entry name" value="SH3"/>
    <property type="match status" value="1"/>
</dbReference>
<name>A0A8H7QDZ4_9FUNG</name>
<comment type="subcellular location">
    <subcellularLocation>
        <location evidence="12">Peroxisome membrane</location>
    </subcellularLocation>
</comment>
<evidence type="ECO:0000256" key="5">
    <source>
        <dbReference type="ARBA" id="ARBA00022927"/>
    </source>
</evidence>
<gene>
    <name evidence="16" type="ORF">INT46_000189</name>
</gene>
<proteinExistence type="inferred from homology"/>
<evidence type="ECO:0000256" key="4">
    <source>
        <dbReference type="ARBA" id="ARBA00022692"/>
    </source>
</evidence>
<dbReference type="GO" id="GO:0005778">
    <property type="term" value="C:peroxisomal membrane"/>
    <property type="evidence" value="ECO:0007669"/>
    <property type="project" value="UniProtKB-SubCell"/>
</dbReference>
<evidence type="ECO:0000256" key="8">
    <source>
        <dbReference type="ARBA" id="ARBA00023136"/>
    </source>
</evidence>
<keyword evidence="6" id="KW-1133">Transmembrane helix</keyword>
<comment type="caution">
    <text evidence="16">The sequence shown here is derived from an EMBL/GenBank/DDBJ whole genome shotgun (WGS) entry which is preliminary data.</text>
</comment>
<dbReference type="SUPFAM" id="SSF50044">
    <property type="entry name" value="SH3-domain"/>
    <property type="match status" value="1"/>
</dbReference>
<evidence type="ECO:0000256" key="1">
    <source>
        <dbReference type="ARBA" id="ARBA00006033"/>
    </source>
</evidence>
<reference evidence="16" key="1">
    <citation type="submission" date="2020-12" db="EMBL/GenBank/DDBJ databases">
        <title>Metabolic potential, ecology and presence of endohyphal bacteria is reflected in genomic diversity of Mucoromycotina.</title>
        <authorList>
            <person name="Muszewska A."/>
            <person name="Okrasinska A."/>
            <person name="Steczkiewicz K."/>
            <person name="Drgas O."/>
            <person name="Orlowska M."/>
            <person name="Perlinska-Lenart U."/>
            <person name="Aleksandrzak-Piekarczyk T."/>
            <person name="Szatraj K."/>
            <person name="Zielenkiewicz U."/>
            <person name="Pilsyk S."/>
            <person name="Malc E."/>
            <person name="Mieczkowski P."/>
            <person name="Kruszewska J.S."/>
            <person name="Biernat P."/>
            <person name="Pawlowska J."/>
        </authorList>
    </citation>
    <scope>NUCLEOTIDE SEQUENCE</scope>
    <source>
        <strain evidence="16">CBS 226.32</strain>
    </source>
</reference>
<feature type="compositionally biased region" description="Polar residues" evidence="14">
    <location>
        <begin position="19"/>
        <end position="45"/>
    </location>
</feature>
<evidence type="ECO:0000256" key="10">
    <source>
        <dbReference type="ARBA" id="ARBA00029693"/>
    </source>
</evidence>
<evidence type="ECO:0000256" key="11">
    <source>
        <dbReference type="ARBA" id="ARBA00034535"/>
    </source>
</evidence>
<dbReference type="Pfam" id="PF07653">
    <property type="entry name" value="SH3_2"/>
    <property type="match status" value="1"/>
</dbReference>
<dbReference type="EMBL" id="JAEPRC010000919">
    <property type="protein sequence ID" value="KAG2190692.1"/>
    <property type="molecule type" value="Genomic_DNA"/>
</dbReference>
<dbReference type="InterPro" id="IPR007223">
    <property type="entry name" value="Peroxin-13_N"/>
</dbReference>
<dbReference type="AlphaFoldDB" id="A0A8H7QDZ4"/>
<keyword evidence="4" id="KW-0812">Transmembrane</keyword>
<dbReference type="PANTHER" id="PTHR19332">
    <property type="entry name" value="PEROXISOMAL MEMBRANE PROTEIN PEX13"/>
    <property type="match status" value="1"/>
</dbReference>